<accession>A0A7X9RID6</accession>
<reference evidence="8 9" key="1">
    <citation type="submission" date="2020-04" db="EMBL/GenBank/DDBJ databases">
        <authorList>
            <person name="Hitch T.C.A."/>
            <person name="Wylensek D."/>
            <person name="Clavel T."/>
        </authorList>
    </citation>
    <scope>NUCLEOTIDE SEQUENCE [LARGE SCALE GENOMIC DNA]</scope>
    <source>
        <strain evidence="8 9">WCA-380-WT-3C</strain>
    </source>
</reference>
<evidence type="ECO:0000256" key="1">
    <source>
        <dbReference type="ARBA" id="ARBA00022512"/>
    </source>
</evidence>
<evidence type="ECO:0000313" key="9">
    <source>
        <dbReference type="Proteomes" id="UP000588071"/>
    </source>
</evidence>
<gene>
    <name evidence="8" type="ORF">HF857_01580</name>
</gene>
<evidence type="ECO:0000256" key="4">
    <source>
        <dbReference type="ARBA" id="ARBA00023088"/>
    </source>
</evidence>
<evidence type="ECO:0000256" key="3">
    <source>
        <dbReference type="ARBA" id="ARBA00022729"/>
    </source>
</evidence>
<dbReference type="InterPro" id="IPR019931">
    <property type="entry name" value="LPXTG_anchor"/>
</dbReference>
<feature type="transmembrane region" description="Helical" evidence="6">
    <location>
        <begin position="305"/>
        <end position="324"/>
    </location>
</feature>
<dbReference type="Proteomes" id="UP000588071">
    <property type="component" value="Unassembled WGS sequence"/>
</dbReference>
<dbReference type="NCBIfam" id="TIGR01167">
    <property type="entry name" value="LPXTG_anchor"/>
    <property type="match status" value="1"/>
</dbReference>
<keyword evidence="2" id="KW-0964">Secreted</keyword>
<evidence type="ECO:0000313" key="8">
    <source>
        <dbReference type="EMBL" id="NME48960.1"/>
    </source>
</evidence>
<dbReference type="Gene3D" id="2.60.40.4300">
    <property type="match status" value="2"/>
</dbReference>
<sequence length="331" mass="37045">MTNESLSGTWNVTESNSDIVIHVKKRFDNDSESKTITRTIHITNPDGTKKDIVQIVTCTRSKSTDLSNNQISFGEWETSKDTFDEMTIPSIHGYTANIDFVESMKVNPDSENTEISVNYTENVIKLMEEKDFIRQIIVKKPDGTKEMITQKVHGTRIKTVHEASGETSYSDWVLDQNKFDSYNPKQMEGYHVENVAEQEVDINQSEPIVILVEYKVDTSDSGTQTDTPDFSDGSTQTDNPTTSDNGTQTDNSDTGTQTNSLPLAEKKPAKTQNNKPNLLQEHKMRYTSSNRGTNKLPQAGSKEPSTLGVLGVSMLVIGGIVRIFKRKKYTN</sequence>
<evidence type="ECO:0000259" key="7">
    <source>
        <dbReference type="PROSITE" id="PS50847"/>
    </source>
</evidence>
<dbReference type="InterPro" id="IPR041495">
    <property type="entry name" value="Mub_B2"/>
</dbReference>
<keyword evidence="3" id="KW-0732">Signal</keyword>
<feature type="region of interest" description="Disordered" evidence="5">
    <location>
        <begin position="218"/>
        <end position="281"/>
    </location>
</feature>
<protein>
    <submittedName>
        <fullName evidence="8">LPXTG cell wall anchor domain-containing protein</fullName>
    </submittedName>
</protein>
<feature type="domain" description="Gram-positive cocci surface proteins LPxTG" evidence="7">
    <location>
        <begin position="296"/>
        <end position="331"/>
    </location>
</feature>
<keyword evidence="6" id="KW-0812">Transmembrane</keyword>
<dbReference type="RefSeq" id="WP_168930143.1">
    <property type="nucleotide sequence ID" value="NZ_JABAFV010000002.1"/>
</dbReference>
<dbReference type="PROSITE" id="PS50847">
    <property type="entry name" value="GRAM_POS_ANCHORING"/>
    <property type="match status" value="1"/>
</dbReference>
<organism evidence="8 9">
    <name type="scientific">Enterococcus cecorum</name>
    <dbReference type="NCBI Taxonomy" id="44008"/>
    <lineage>
        <taxon>Bacteria</taxon>
        <taxon>Bacillati</taxon>
        <taxon>Bacillota</taxon>
        <taxon>Bacilli</taxon>
        <taxon>Lactobacillales</taxon>
        <taxon>Enterococcaceae</taxon>
        <taxon>Enterococcus</taxon>
    </lineage>
</organism>
<keyword evidence="1" id="KW-0134">Cell wall</keyword>
<proteinExistence type="predicted"/>
<feature type="compositionally biased region" description="Polar residues" evidence="5">
    <location>
        <begin position="219"/>
        <end position="261"/>
    </location>
</feature>
<evidence type="ECO:0000256" key="6">
    <source>
        <dbReference type="SAM" id="Phobius"/>
    </source>
</evidence>
<evidence type="ECO:0000256" key="2">
    <source>
        <dbReference type="ARBA" id="ARBA00022525"/>
    </source>
</evidence>
<dbReference type="EMBL" id="JABAFV010000002">
    <property type="protein sequence ID" value="NME48960.1"/>
    <property type="molecule type" value="Genomic_DNA"/>
</dbReference>
<keyword evidence="4" id="KW-0572">Peptidoglycan-anchor</keyword>
<keyword evidence="6" id="KW-1133">Transmembrane helix</keyword>
<dbReference type="AlphaFoldDB" id="A0A7X9RID6"/>
<dbReference type="Pfam" id="PF17966">
    <property type="entry name" value="Muc_B2"/>
    <property type="match status" value="2"/>
</dbReference>
<name>A0A7X9RID6_9ENTE</name>
<keyword evidence="6" id="KW-0472">Membrane</keyword>
<comment type="caution">
    <text evidence="8">The sequence shown here is derived from an EMBL/GenBank/DDBJ whole genome shotgun (WGS) entry which is preliminary data.</text>
</comment>
<evidence type="ECO:0000256" key="5">
    <source>
        <dbReference type="SAM" id="MobiDB-lite"/>
    </source>
</evidence>